<keyword evidence="2" id="KW-0342">GTP-binding</keyword>
<dbReference type="GO" id="GO:0005525">
    <property type="term" value="F:GTP binding"/>
    <property type="evidence" value="ECO:0007669"/>
    <property type="project" value="UniProtKB-KW"/>
</dbReference>
<dbReference type="Pfam" id="PF22594">
    <property type="entry name" value="GTP-eEF1A_C"/>
    <property type="match status" value="1"/>
</dbReference>
<dbReference type="PANTHER" id="PTHR44830">
    <property type="entry name" value="ELONGATION FACTOR 1 ALPHA"/>
    <property type="match status" value="1"/>
</dbReference>
<dbReference type="AlphaFoldDB" id="A0A1R3HQX6"/>
<dbReference type="Gene3D" id="2.40.30.10">
    <property type="entry name" value="Translation factors"/>
    <property type="match status" value="1"/>
</dbReference>
<protein>
    <recommendedName>
        <fullName evidence="3">GTP-eEF1A C-terminal domain-containing protein</fullName>
    </recommendedName>
</protein>
<name>A0A1R3HQX6_9ROSI</name>
<reference evidence="5" key="1">
    <citation type="submission" date="2013-09" db="EMBL/GenBank/DDBJ databases">
        <title>Corchorus olitorius genome sequencing.</title>
        <authorList>
            <person name="Alam M."/>
            <person name="Haque M.S."/>
            <person name="Islam M.S."/>
            <person name="Emdad E.M."/>
            <person name="Islam M.M."/>
            <person name="Ahmed B."/>
            <person name="Halim A."/>
            <person name="Hossen Q.M.M."/>
            <person name="Hossain M.Z."/>
            <person name="Ahmed R."/>
            <person name="Khan M.M."/>
            <person name="Islam R."/>
            <person name="Rashid M.M."/>
            <person name="Khan S.A."/>
            <person name="Rahman M.S."/>
            <person name="Alam M."/>
            <person name="Yahiya A.S."/>
            <person name="Khan M.S."/>
            <person name="Azam M.S."/>
            <person name="Haque T."/>
            <person name="Lashkar M.Z.H."/>
            <person name="Akhand A.I."/>
            <person name="Morshed G."/>
            <person name="Roy S."/>
            <person name="Uddin K.S."/>
            <person name="Rabeya T."/>
            <person name="Hossain A.S."/>
            <person name="Chowdhury A."/>
            <person name="Snigdha A.R."/>
            <person name="Mortoza M.S."/>
            <person name="Matin S.A."/>
            <person name="Hoque S.M.E."/>
            <person name="Islam M.K."/>
            <person name="Roy D.K."/>
            <person name="Haider R."/>
            <person name="Moosa M.M."/>
            <person name="Elias S.M."/>
            <person name="Hasan A.M."/>
            <person name="Jahan S."/>
            <person name="Shafiuddin M."/>
            <person name="Mahmood N."/>
            <person name="Shommy N.S."/>
        </authorList>
    </citation>
    <scope>NUCLEOTIDE SEQUENCE [LARGE SCALE GENOMIC DNA]</scope>
    <source>
        <strain evidence="5">cv. O-4</strain>
    </source>
</reference>
<dbReference type="Proteomes" id="UP000187203">
    <property type="component" value="Unassembled WGS sequence"/>
</dbReference>
<organism evidence="4 5">
    <name type="scientific">Corchorus olitorius</name>
    <dbReference type="NCBI Taxonomy" id="93759"/>
    <lineage>
        <taxon>Eukaryota</taxon>
        <taxon>Viridiplantae</taxon>
        <taxon>Streptophyta</taxon>
        <taxon>Embryophyta</taxon>
        <taxon>Tracheophyta</taxon>
        <taxon>Spermatophyta</taxon>
        <taxon>Magnoliopsida</taxon>
        <taxon>eudicotyledons</taxon>
        <taxon>Gunneridae</taxon>
        <taxon>Pentapetalae</taxon>
        <taxon>rosids</taxon>
        <taxon>malvids</taxon>
        <taxon>Malvales</taxon>
        <taxon>Malvaceae</taxon>
        <taxon>Grewioideae</taxon>
        <taxon>Apeibeae</taxon>
        <taxon>Corchorus</taxon>
    </lineage>
</organism>
<evidence type="ECO:0000313" key="5">
    <source>
        <dbReference type="Proteomes" id="UP000187203"/>
    </source>
</evidence>
<dbReference type="InterPro" id="IPR009001">
    <property type="entry name" value="Transl_elong_EF1A/Init_IF2_C"/>
</dbReference>
<dbReference type="SUPFAM" id="SSF50465">
    <property type="entry name" value="EF-Tu/eEF-1alpha/eIF2-gamma C-terminal domain"/>
    <property type="match status" value="1"/>
</dbReference>
<dbReference type="InterPro" id="IPR054696">
    <property type="entry name" value="GTP-eEF1A_C"/>
</dbReference>
<accession>A0A1R3HQX6</accession>
<dbReference type="EMBL" id="AWUE01019606">
    <property type="protein sequence ID" value="OMO72748.1"/>
    <property type="molecule type" value="Genomic_DNA"/>
</dbReference>
<dbReference type="PANTHER" id="PTHR44830:SF1">
    <property type="entry name" value="TR-TYPE G DOMAIN-CONTAINING PROTEIN"/>
    <property type="match status" value="1"/>
</dbReference>
<sequence>MVVETFSEYPPLGCFAVRDMRQTVAVGVIKSVEEKEPSGAKVTRMAIGIEALSSGRDGFRVGAFKVVEKRQTRSLALNPGFGEAPARWGMEVLAEEMKFDKEGFGG</sequence>
<dbReference type="OrthoDB" id="5570111at2759"/>
<evidence type="ECO:0000256" key="2">
    <source>
        <dbReference type="ARBA" id="ARBA00023134"/>
    </source>
</evidence>
<comment type="caution">
    <text evidence="4">The sequence shown here is derived from an EMBL/GenBank/DDBJ whole genome shotgun (WGS) entry which is preliminary data.</text>
</comment>
<feature type="domain" description="GTP-eEF1A C-terminal" evidence="3">
    <location>
        <begin position="1"/>
        <end position="30"/>
    </location>
</feature>
<evidence type="ECO:0000313" key="4">
    <source>
        <dbReference type="EMBL" id="OMO72748.1"/>
    </source>
</evidence>
<dbReference type="STRING" id="93759.A0A1R3HQX6"/>
<evidence type="ECO:0000259" key="3">
    <source>
        <dbReference type="Pfam" id="PF22594"/>
    </source>
</evidence>
<keyword evidence="5" id="KW-1185">Reference proteome</keyword>
<keyword evidence="1" id="KW-0547">Nucleotide-binding</keyword>
<proteinExistence type="predicted"/>
<gene>
    <name evidence="4" type="ORF">COLO4_27479</name>
</gene>
<evidence type="ECO:0000256" key="1">
    <source>
        <dbReference type="ARBA" id="ARBA00022741"/>
    </source>
</evidence>